<name>A0A517WUY4_9PLAN</name>
<keyword evidence="2" id="KW-1185">Reference proteome</keyword>
<evidence type="ECO:0000313" key="1">
    <source>
        <dbReference type="EMBL" id="QDU09056.1"/>
    </source>
</evidence>
<sequence>MNSINQAKEIIRKHSGQGSSVSLGLLDSFRPYQGFSDRDAQEFFEAIIYYSVESTFPQNDQLEIIYCLWNTCHTIRRLALSANGPLQRNAIIDNADIAHIEKWVDSIEHSCLIWISGDQDYKVALPFADYITNGHPIADKKSAFKCLFDFLKKAISQENSHSVESNSKGFFEKSFDAQYSFIIALEKLGNESKEWVEFLKKLSSNSESKEIRDEARRILNQISKESR</sequence>
<protein>
    <submittedName>
        <fullName evidence="1">Uncharacterized protein</fullName>
    </submittedName>
</protein>
<gene>
    <name evidence="1" type="ORF">V202x_24270</name>
</gene>
<proteinExistence type="predicted"/>
<reference evidence="1 2" key="1">
    <citation type="submission" date="2019-03" db="EMBL/GenBank/DDBJ databases">
        <title>Deep-cultivation of Planctomycetes and their phenomic and genomic characterization uncovers novel biology.</title>
        <authorList>
            <person name="Wiegand S."/>
            <person name="Jogler M."/>
            <person name="Boedeker C."/>
            <person name="Pinto D."/>
            <person name="Vollmers J."/>
            <person name="Rivas-Marin E."/>
            <person name="Kohn T."/>
            <person name="Peeters S.H."/>
            <person name="Heuer A."/>
            <person name="Rast P."/>
            <person name="Oberbeckmann S."/>
            <person name="Bunk B."/>
            <person name="Jeske O."/>
            <person name="Meyerdierks A."/>
            <person name="Storesund J.E."/>
            <person name="Kallscheuer N."/>
            <person name="Luecker S."/>
            <person name="Lage O.M."/>
            <person name="Pohl T."/>
            <person name="Merkel B.J."/>
            <person name="Hornburger P."/>
            <person name="Mueller R.-W."/>
            <person name="Bruemmer F."/>
            <person name="Labrenz M."/>
            <person name="Spormann A.M."/>
            <person name="Op den Camp H."/>
            <person name="Overmann J."/>
            <person name="Amann R."/>
            <person name="Jetten M.S.M."/>
            <person name="Mascher T."/>
            <person name="Medema M.H."/>
            <person name="Devos D.P."/>
            <person name="Kaster A.-K."/>
            <person name="Ovreas L."/>
            <person name="Rohde M."/>
            <person name="Galperin M.Y."/>
            <person name="Jogler C."/>
        </authorList>
    </citation>
    <scope>NUCLEOTIDE SEQUENCE [LARGE SCALE GENOMIC DNA]</scope>
    <source>
        <strain evidence="1 2">V202</strain>
    </source>
</reference>
<evidence type="ECO:0000313" key="2">
    <source>
        <dbReference type="Proteomes" id="UP000318384"/>
    </source>
</evidence>
<dbReference type="AlphaFoldDB" id="A0A517WUY4"/>
<organism evidence="1 2">
    <name type="scientific">Gimesia aquarii</name>
    <dbReference type="NCBI Taxonomy" id="2527964"/>
    <lineage>
        <taxon>Bacteria</taxon>
        <taxon>Pseudomonadati</taxon>
        <taxon>Planctomycetota</taxon>
        <taxon>Planctomycetia</taxon>
        <taxon>Planctomycetales</taxon>
        <taxon>Planctomycetaceae</taxon>
        <taxon>Gimesia</taxon>
    </lineage>
</organism>
<dbReference type="Proteomes" id="UP000318384">
    <property type="component" value="Chromosome"/>
</dbReference>
<dbReference type="RefSeq" id="WP_145174658.1">
    <property type="nucleotide sequence ID" value="NZ_CP037422.1"/>
</dbReference>
<dbReference type="EMBL" id="CP037422">
    <property type="protein sequence ID" value="QDU09056.1"/>
    <property type="molecule type" value="Genomic_DNA"/>
</dbReference>
<accession>A0A517WUY4</accession>